<proteinExistence type="inferred from homology"/>
<keyword evidence="7" id="KW-1185">Reference proteome</keyword>
<evidence type="ECO:0000256" key="2">
    <source>
        <dbReference type="ARBA" id="ARBA00022630"/>
    </source>
</evidence>
<evidence type="ECO:0000256" key="4">
    <source>
        <dbReference type="ARBA" id="ARBA00023002"/>
    </source>
</evidence>
<dbReference type="GO" id="GO:0004499">
    <property type="term" value="F:N,N-dimethylaniline monooxygenase activity"/>
    <property type="evidence" value="ECO:0007669"/>
    <property type="project" value="InterPro"/>
</dbReference>
<evidence type="ECO:0000256" key="5">
    <source>
        <dbReference type="SAM" id="MobiDB-lite"/>
    </source>
</evidence>
<keyword evidence="2" id="KW-0285">Flavoprotein</keyword>
<evidence type="ECO:0000256" key="3">
    <source>
        <dbReference type="ARBA" id="ARBA00022827"/>
    </source>
</evidence>
<evidence type="ECO:0000313" key="7">
    <source>
        <dbReference type="Proteomes" id="UP000198906"/>
    </source>
</evidence>
<dbReference type="InterPro" id="IPR036188">
    <property type="entry name" value="FAD/NAD-bd_sf"/>
</dbReference>
<dbReference type="GO" id="GO:0050661">
    <property type="term" value="F:NADP binding"/>
    <property type="evidence" value="ECO:0007669"/>
    <property type="project" value="InterPro"/>
</dbReference>
<feature type="region of interest" description="Disordered" evidence="5">
    <location>
        <begin position="63"/>
        <end position="84"/>
    </location>
</feature>
<reference evidence="7" key="1">
    <citation type="submission" date="2016-06" db="EMBL/GenBank/DDBJ databases">
        <authorList>
            <person name="Varghese N."/>
        </authorList>
    </citation>
    <scope>NUCLEOTIDE SEQUENCE [LARGE SCALE GENOMIC DNA]</scope>
    <source>
        <strain evidence="7">DSM 46123</strain>
    </source>
</reference>
<keyword evidence="6" id="KW-0503">Monooxygenase</keyword>
<dbReference type="GO" id="GO:0050660">
    <property type="term" value="F:flavin adenine dinucleotide binding"/>
    <property type="evidence" value="ECO:0007669"/>
    <property type="project" value="InterPro"/>
</dbReference>
<keyword evidence="4" id="KW-0560">Oxidoreductase</keyword>
<dbReference type="InterPro" id="IPR051209">
    <property type="entry name" value="FAD-bind_Monooxygenase_sf"/>
</dbReference>
<dbReference type="EMBL" id="FMHU01000002">
    <property type="protein sequence ID" value="SCL25107.1"/>
    <property type="molecule type" value="Genomic_DNA"/>
</dbReference>
<dbReference type="Gene3D" id="3.50.50.60">
    <property type="entry name" value="FAD/NAD(P)-binding domain"/>
    <property type="match status" value="2"/>
</dbReference>
<evidence type="ECO:0000313" key="6">
    <source>
        <dbReference type="EMBL" id="SCL25107.1"/>
    </source>
</evidence>
<evidence type="ECO:0000256" key="1">
    <source>
        <dbReference type="ARBA" id="ARBA00010139"/>
    </source>
</evidence>
<gene>
    <name evidence="6" type="ORF">GA0074694_4130</name>
</gene>
<dbReference type="Pfam" id="PF00743">
    <property type="entry name" value="FMO-like"/>
    <property type="match status" value="1"/>
</dbReference>
<protein>
    <submittedName>
        <fullName evidence="6">4-hydroxyacetophenone monooxygenase</fullName>
    </submittedName>
</protein>
<dbReference type="AlphaFoldDB" id="A0A1C6S757"/>
<organism evidence="6 7">
    <name type="scientific">Micromonospora inyonensis</name>
    <dbReference type="NCBI Taxonomy" id="47866"/>
    <lineage>
        <taxon>Bacteria</taxon>
        <taxon>Bacillati</taxon>
        <taxon>Actinomycetota</taxon>
        <taxon>Actinomycetes</taxon>
        <taxon>Micromonosporales</taxon>
        <taxon>Micromonosporaceae</taxon>
        <taxon>Micromonospora</taxon>
    </lineage>
</organism>
<name>A0A1C6S757_9ACTN</name>
<dbReference type="STRING" id="47866.GA0074694_4130"/>
<dbReference type="PANTHER" id="PTHR42877">
    <property type="entry name" value="L-ORNITHINE N(5)-MONOOXYGENASE-RELATED"/>
    <property type="match status" value="1"/>
</dbReference>
<accession>A0A1C6S757</accession>
<dbReference type="PANTHER" id="PTHR42877:SF4">
    <property type="entry name" value="FAD_NAD(P)-BINDING DOMAIN-CONTAINING PROTEIN-RELATED"/>
    <property type="match status" value="1"/>
</dbReference>
<dbReference type="InterPro" id="IPR020946">
    <property type="entry name" value="Flavin_mOase-like"/>
</dbReference>
<dbReference type="RefSeq" id="WP_176738033.1">
    <property type="nucleotide sequence ID" value="NZ_FMHU01000002.1"/>
</dbReference>
<dbReference type="Proteomes" id="UP000198906">
    <property type="component" value="Unassembled WGS sequence"/>
</dbReference>
<comment type="similarity">
    <text evidence="1">Belongs to the FAD-binding monooxygenase family.</text>
</comment>
<sequence>MTPTPEPDADEIHRFDDLYPVSQSEAIVEDDEFLRQVSAGSELPVLLAALAAALGDTSILHTDLQPPLTPMDTQPHPHGGMSESQKEKAAAVAFSALTVLREKQITTVDVLPDETVREIFHYLSGGREEWYRMLTHELDLATDKGGRPSWTFGEVAQGRSFPTLIIGAGVAGIAAAHRFAQAEVPFTLIEANGSVGGTWAKNTYPGVRLDTPTFGYSYSFAQRGDWPHQFARGGEILDYLRDVAERALITDRIEFSTRLLRLRWDDDGRVWEATTRGPNGSEQVRRFAAVVSALGQLDRPNIPEFEGQSLFRGTTMHSQEWDHAVDLKGKRVAVIGTGASAYQIVPAIVGDVDALTVFQRSAPWMLPAPNYHHPMTDAFSWLVRKVPHYAQWYRLWVILTGIPGRTHTVTAEADWPGAPLSVSAKNQELREYLVARLEAQFRDAPEILQHVVPTYPPGAKRMLRDNEVWASALLAEKTTLVTSGIARFTEDGIVDNDGLLHEVDVVVYATGFKPSDYLDEVEVLGRNGVEIHDFWDGDARAHNGVMVPGFPNFFLIYGPNVGGVVAGSLHFMLERAVEYSLKAIHEVLRRGAAAIDVRREALDRFVAWVDQGNRRMAWGQPYVSTWYQNRHGRVSQIWPYTNVEYWDITESVVESDHDFLD</sequence>
<dbReference type="SUPFAM" id="SSF51905">
    <property type="entry name" value="FAD/NAD(P)-binding domain"/>
    <property type="match status" value="2"/>
</dbReference>
<keyword evidence="3" id="KW-0274">FAD</keyword>